<reference evidence="1" key="2">
    <citation type="submission" date="2012-02" db="EMBL/GenBank/DDBJ databases">
        <title>Complete sequence of chromosome 1 of Prevotella dentalis DSM 3688.</title>
        <authorList>
            <consortium name="US DOE Joint Genome Institute (JGI-PGF)"/>
            <person name="Lucas S."/>
            <person name="Copeland A."/>
            <person name="Lapidus A."/>
            <person name="Glavina del Rio T."/>
            <person name="Dalin E."/>
            <person name="Tice H."/>
            <person name="Bruce D."/>
            <person name="Goodwin L."/>
            <person name="Pitluck S."/>
            <person name="Peters L."/>
            <person name="Mikhailova N."/>
            <person name="Chertkov O."/>
            <person name="Kyrpides N."/>
            <person name="Mavromatis K."/>
            <person name="Ivanova N."/>
            <person name="Brettin T."/>
            <person name="Detter J.C."/>
            <person name="Han C."/>
            <person name="Larimer F."/>
            <person name="Land M."/>
            <person name="Hauser L."/>
            <person name="Markowitz V."/>
            <person name="Cheng J.-F."/>
            <person name="Hugenholtz P."/>
            <person name="Woyke T."/>
            <person name="Wu D."/>
            <person name="Gronow S."/>
            <person name="Wellnitz S."/>
            <person name="Brambilla E."/>
            <person name="Klenk H.-P."/>
            <person name="Eisen J.A."/>
        </authorList>
    </citation>
    <scope>NUCLEOTIDE SEQUENCE [LARGE SCALE GENOMIC DNA]</scope>
    <source>
        <strain evidence="1">DSM 3688</strain>
    </source>
</reference>
<reference evidence="2 3" key="1">
    <citation type="submission" date="2011-04" db="EMBL/GenBank/DDBJ databases">
        <authorList>
            <person name="Muzny D."/>
            <person name="Qin X."/>
            <person name="Deng J."/>
            <person name="Jiang H."/>
            <person name="Liu Y."/>
            <person name="Qu J."/>
            <person name="Song X.-Z."/>
            <person name="Zhang L."/>
            <person name="Thornton R."/>
            <person name="Coyle M."/>
            <person name="Francisco L."/>
            <person name="Jackson L."/>
            <person name="Javaid M."/>
            <person name="Korchina V."/>
            <person name="Kovar C."/>
            <person name="Mata R."/>
            <person name="Mathew T."/>
            <person name="Ngo R."/>
            <person name="Nguyen L."/>
            <person name="Nguyen N."/>
            <person name="Okwuonu G."/>
            <person name="Ongeri F."/>
            <person name="Pham C."/>
            <person name="Simmons D."/>
            <person name="Wilczek-Boney K."/>
            <person name="Hale W."/>
            <person name="Jakkamsetti A."/>
            <person name="Pham P."/>
            <person name="Ruth R."/>
            <person name="San Lucas F."/>
            <person name="Warren J."/>
            <person name="Zhang J."/>
            <person name="Zhao Z."/>
            <person name="Zhou C."/>
            <person name="Zhu D."/>
            <person name="Lee S."/>
            <person name="Bess C."/>
            <person name="Blankenburg K."/>
            <person name="Forbes L."/>
            <person name="Fu Q."/>
            <person name="Gubbala S."/>
            <person name="Hirani K."/>
            <person name="Jayaseelan J.C."/>
            <person name="Lara F."/>
            <person name="Munidasa M."/>
            <person name="Palculict T."/>
            <person name="Patil S."/>
            <person name="Pu L.-L."/>
            <person name="Saada N."/>
            <person name="Tang L."/>
            <person name="Weissenberger G."/>
            <person name="Zhu Y."/>
            <person name="Hemphill L."/>
            <person name="Shang Y."/>
            <person name="Youmans B."/>
            <person name="Ayvaz T."/>
            <person name="Ross M."/>
            <person name="Santibanez J."/>
            <person name="Aqrawi P."/>
            <person name="Gross S."/>
            <person name="Joshi V."/>
            <person name="Fowler G."/>
            <person name="Nazareth L."/>
            <person name="Reid J."/>
            <person name="Worley K."/>
            <person name="Petrosino J."/>
            <person name="Highlander S."/>
            <person name="Gibbs R."/>
        </authorList>
    </citation>
    <scope>NUCLEOTIDE SEQUENCE [LARGE SCALE GENOMIC DNA]</scope>
    <source>
        <strain evidence="2 3">DSM 3688</strain>
    </source>
</reference>
<dbReference type="EMBL" id="AFPW01000015">
    <property type="protein sequence ID" value="EGQ15451.1"/>
    <property type="molecule type" value="Genomic_DNA"/>
</dbReference>
<dbReference type="KEGG" id="pdt:Prede_1338"/>
<dbReference type="RefSeq" id="WP_005845250.1">
    <property type="nucleotide sequence ID" value="NC_019960.1"/>
</dbReference>
<accession>F9D2Y4</accession>
<dbReference type="InterPro" id="IPR008979">
    <property type="entry name" value="Galactose-bd-like_sf"/>
</dbReference>
<dbReference type="Proteomes" id="UP000007820">
    <property type="component" value="Unassembled WGS sequence"/>
</dbReference>
<gene>
    <name evidence="1" type="ordered locus">Prede_1338</name>
    <name evidence="2" type="ORF">HMPREF9136_1212</name>
</gene>
<evidence type="ECO:0000313" key="1">
    <source>
        <dbReference type="EMBL" id="AGB28659.1"/>
    </source>
</evidence>
<sequence>MIVNWCQLEKGSVATPWTLAEGELTINNNLLPDDLAELKASGSSSCTVELIKNGCVLDDSTTYDCIHSKNNGTSYADVIKLPNDININDKNTYTLSFYAKGTEMTSFLYPEAVQGIINADGSHYYSMVSPTSSMDGSSTTSLTSDWKYYQITWSSLPNNGNGKKLIVCRLNANQEAYVAGVKLEIGGRVTYCQKFSEKTISKISQTANNIKAEVYNDLNVKTGIDISNGKIETTADKFIVKNSDGSQSIGVDSGGNMVVSGTIKSKNFYHNIDIITADSENVSSNNNLTNINRSSSTADVLLISGDFGTSTTFYDGMPYRVARPTYVNLPNANNEIYRGKTIRIINNAWAKYIGTTTNSYFFSSNVYVQCDGGGAIYDLELSFGGNTLRPYWTSLNMNQQKIESMTLLSAPFDGTSSNIELFSWVIIDKTKSPNTAVRELKELM</sequence>
<organism evidence="2 3">
    <name type="scientific">Prevotella dentalis (strain ATCC 49559 / DSM 3688 / JCM 13448 / NCTC 12043 / ES 2772)</name>
    <name type="common">Mitsuokella dentalis</name>
    <dbReference type="NCBI Taxonomy" id="908937"/>
    <lineage>
        <taxon>Bacteria</taxon>
        <taxon>Pseudomonadati</taxon>
        <taxon>Bacteroidota</taxon>
        <taxon>Bacteroidia</taxon>
        <taxon>Bacteroidales</taxon>
        <taxon>Prevotellaceae</taxon>
        <taxon>Prevotella</taxon>
    </lineage>
</organism>
<protein>
    <submittedName>
        <fullName evidence="2">Uncharacterized protein</fullName>
    </submittedName>
</protein>
<dbReference type="Proteomes" id="UP000010862">
    <property type="component" value="Chromosome 1"/>
</dbReference>
<dbReference type="Gene3D" id="2.60.120.260">
    <property type="entry name" value="Galactose-binding domain-like"/>
    <property type="match status" value="1"/>
</dbReference>
<evidence type="ECO:0000313" key="3">
    <source>
        <dbReference type="Proteomes" id="UP000007820"/>
    </source>
</evidence>
<proteinExistence type="predicted"/>
<evidence type="ECO:0000313" key="4">
    <source>
        <dbReference type="Proteomes" id="UP000010862"/>
    </source>
</evidence>
<dbReference type="AlphaFoldDB" id="F9D2Y4"/>
<dbReference type="EMBL" id="CP003368">
    <property type="protein sequence ID" value="AGB28659.1"/>
    <property type="molecule type" value="Genomic_DNA"/>
</dbReference>
<reference evidence="4" key="3">
    <citation type="submission" date="2012-02" db="EMBL/GenBank/DDBJ databases">
        <title>Complete sequence of chromosome 1 of Prevotella dentalis DSM 3688.</title>
        <authorList>
            <person name="Lucas S."/>
            <person name="Copeland A."/>
            <person name="Lapidus A."/>
            <person name="Glavina del Rio T."/>
            <person name="Dalin E."/>
            <person name="Tice H."/>
            <person name="Bruce D."/>
            <person name="Goodwin L."/>
            <person name="Pitluck S."/>
            <person name="Peters L."/>
            <person name="Mikhailova N."/>
            <person name="Chertkov O."/>
            <person name="Kyrpides N."/>
            <person name="Mavromatis K."/>
            <person name="Ivanova N."/>
            <person name="Brettin T."/>
            <person name="Detter J.C."/>
            <person name="Han C."/>
            <person name="Larimer F."/>
            <person name="Land M."/>
            <person name="Hauser L."/>
            <person name="Markowitz V."/>
            <person name="Cheng J.-F."/>
            <person name="Hugenholtz P."/>
            <person name="Woyke T."/>
            <person name="Wu D."/>
            <person name="Gronow S."/>
            <person name="Wellnitz S."/>
            <person name="Brambilla E."/>
            <person name="Klenk H.-P."/>
            <person name="Eisen J.A."/>
        </authorList>
    </citation>
    <scope>NUCLEOTIDE SEQUENCE [LARGE SCALE GENOMIC DNA]</scope>
    <source>
        <strain evidence="4">ATCC 49559 / DSM 3688 / JCM 13448 / NCTC 12043 / ES 2772</strain>
    </source>
</reference>
<dbReference type="PATRIC" id="fig|908937.9.peg.1399"/>
<name>F9D2Y4_PREDD</name>
<dbReference type="SUPFAM" id="SSF49785">
    <property type="entry name" value="Galactose-binding domain-like"/>
    <property type="match status" value="1"/>
</dbReference>
<evidence type="ECO:0000313" key="2">
    <source>
        <dbReference type="EMBL" id="EGQ15451.1"/>
    </source>
</evidence>
<keyword evidence="4" id="KW-1185">Reference proteome</keyword>
<dbReference type="HOGENOM" id="CLU_616571_0_0_10"/>